<protein>
    <recommendedName>
        <fullName evidence="3">SGNH hydrolase-type esterase domain-containing protein</fullName>
    </recommendedName>
</protein>
<dbReference type="InterPro" id="IPR003539">
    <property type="entry name" value="CD_toxinB"/>
</dbReference>
<dbReference type="HOGENOM" id="CLU_286810_0_0_11"/>
<dbReference type="PANTHER" id="PTHR44103:SF1">
    <property type="entry name" value="PROPROTEIN CONVERTASE P"/>
    <property type="match status" value="1"/>
</dbReference>
<feature type="chain" id="PRO_5002769948" description="SGNH hydrolase-type esterase domain-containing protein" evidence="2">
    <location>
        <begin position="28"/>
        <end position="1076"/>
    </location>
</feature>
<dbReference type="EMBL" id="AP009493">
    <property type="protein sequence ID" value="BAG17214.1"/>
    <property type="molecule type" value="Genomic_DNA"/>
</dbReference>
<organism evidence="4 5">
    <name type="scientific">Streptomyces griseus subsp. griseus (strain JCM 4626 / CBS 651.72 / NBRC 13350 / KCC S-0626 / ISP 5235)</name>
    <dbReference type="NCBI Taxonomy" id="455632"/>
    <lineage>
        <taxon>Bacteria</taxon>
        <taxon>Bacillati</taxon>
        <taxon>Actinomycetota</taxon>
        <taxon>Actinomycetes</taxon>
        <taxon>Kitasatosporales</taxon>
        <taxon>Streptomycetaceae</taxon>
        <taxon>Streptomyces</taxon>
    </lineage>
</organism>
<evidence type="ECO:0000313" key="4">
    <source>
        <dbReference type="EMBL" id="BAG17214.1"/>
    </source>
</evidence>
<dbReference type="Pfam" id="PF13517">
    <property type="entry name" value="FG-GAP_3"/>
    <property type="match status" value="3"/>
</dbReference>
<dbReference type="eggNOG" id="COG3021">
    <property type="taxonomic scope" value="Bacteria"/>
</dbReference>
<dbReference type="PRINTS" id="PR01388">
    <property type="entry name" value="CDTOXINB"/>
</dbReference>
<dbReference type="InterPro" id="IPR013517">
    <property type="entry name" value="FG-GAP"/>
</dbReference>
<feature type="domain" description="SGNH hydrolase-type esterase" evidence="3">
    <location>
        <begin position="289"/>
        <end position="465"/>
    </location>
</feature>
<sequence>MKIFGRIAAAVVAVSLLLLGVAAPTSAAPGEIQGKKFATWNLQGGTDGTDSKWTTGVQRLVFGYGSEVSAHNVVALQEAGSRPPGTHRNIVASSVIAGQTYEVAETLWQVDGEHRYIYFMETDPTGHRVNLAMVTDRVPDAVYIVPGSSSIERSRPSFGVRFGSNIFWTVHALSGGGNDAPAYIRNMNALAGVHYSWLAMGDFNQDPAALRERMPRGGTDFPLAHVEDSGDNTYQGASELDYAVGSIDLAAGVTAHVLPNLAGSDHWPVEFRPLPELSDEDVAVRVMPVGDSITYGVGSLDVNGYREELYGGLAYMDLDPDFIGSNSSGSMGDPQHNGHRGYKIDDITEIVKRDTGVMRPNVVTLMAGTNDVQSNADVAGAPARLGKMIDTLQAESPGVAIAVATLVPIKNDPAAQTRRDAFNVEVRALVKDRQARGQRVELAEFGPMTDAMLFDRLHPNDRGYAYMAEEFFQAVMTMRAKGWIEKAGSGGDGSGCPAPGGGWGELGRIAQGPAEAAAKDVHGEVRLPDLNGDGRADYAVLTKSGEVYLWTRTTEGWSNRGRVADGTGAAADRVRFADMDGDGDDDYLVVDDEGVVTAWRNDGVADRGGAWKAMGVIADRSGNTVPQELGPGKYVQFADIDGDGDDDYLVVHPHEVLGQKGVIWGWLNDGVFQHGRSAWKFVGWIGHHKSDSEGPADVRLADMDGDGDADYLIVSESGAVNVRRNNLGSDPEKWLYEWGESSPIAKGTGIGGSSVLLADADADGDADYFTRLPDGTVNWWENDEVATRPDWEHGFIRKGLYADHLKDPAAFARTVHFADMDADGDADYVVVGSKGEAWGWRNDDVAERGTNAWIRMGLIAEGVTPSTAERIVFADYDGDGYDDYLVVNDRNGATRAWHNEGVFTKGVTAWTSRGTMAHGPAAAAHGEVRFADIDADGRDDYLVVAPDHSVQAWKNQGTNAGDGGGWATPVLLARPSTYGAGQQTMFANLNCDGRADYVLRDPAANNLLYGWFNLGDFTNNWSPKKKVAHGVAMGFPVDIHLADLSGDGADDYLVVDPENGATRAWLNKGGNQADPG</sequence>
<dbReference type="InterPro" id="IPR036691">
    <property type="entry name" value="Endo/exonu/phosph_ase_sf"/>
</dbReference>
<dbReference type="PANTHER" id="PTHR44103">
    <property type="entry name" value="PROPROTEIN CONVERTASE P"/>
    <property type="match status" value="1"/>
</dbReference>
<dbReference type="Gene3D" id="3.40.50.1110">
    <property type="entry name" value="SGNH hydrolase"/>
    <property type="match status" value="1"/>
</dbReference>
<keyword evidence="1 2" id="KW-0732">Signal</keyword>
<accession>B1VQB3</accession>
<dbReference type="InterPro" id="IPR013830">
    <property type="entry name" value="SGNH_hydro"/>
</dbReference>
<dbReference type="Gene3D" id="3.60.10.10">
    <property type="entry name" value="Endonuclease/exonuclease/phosphatase"/>
    <property type="match status" value="1"/>
</dbReference>
<gene>
    <name evidence="4" type="ordered locus">SGR_385</name>
</gene>
<dbReference type="InterPro" id="IPR036514">
    <property type="entry name" value="SGNH_hydro_sf"/>
</dbReference>
<proteinExistence type="predicted"/>
<evidence type="ECO:0000256" key="2">
    <source>
        <dbReference type="SAM" id="SignalP"/>
    </source>
</evidence>
<evidence type="ECO:0000256" key="1">
    <source>
        <dbReference type="ARBA" id="ARBA00022729"/>
    </source>
</evidence>
<dbReference type="RefSeq" id="WP_012377752.1">
    <property type="nucleotide sequence ID" value="NC_010572.1"/>
</dbReference>
<dbReference type="Pfam" id="PF13472">
    <property type="entry name" value="Lipase_GDSL_2"/>
    <property type="match status" value="1"/>
</dbReference>
<dbReference type="PATRIC" id="fig|455632.4.peg.363"/>
<dbReference type="KEGG" id="sgr:SGR_385"/>
<feature type="signal peptide" evidence="2">
    <location>
        <begin position="1"/>
        <end position="27"/>
    </location>
</feature>
<dbReference type="CDD" id="cd01833">
    <property type="entry name" value="XynB_like"/>
    <property type="match status" value="1"/>
</dbReference>
<dbReference type="Proteomes" id="UP000001685">
    <property type="component" value="Chromosome"/>
</dbReference>
<evidence type="ECO:0000313" key="5">
    <source>
        <dbReference type="Proteomes" id="UP000001685"/>
    </source>
</evidence>
<evidence type="ECO:0000259" key="3">
    <source>
        <dbReference type="Pfam" id="PF13472"/>
    </source>
</evidence>
<dbReference type="eggNOG" id="COG2755">
    <property type="taxonomic scope" value="Bacteria"/>
</dbReference>
<dbReference type="SUPFAM" id="SSF52266">
    <property type="entry name" value="SGNH hydrolase"/>
    <property type="match status" value="1"/>
</dbReference>
<reference evidence="5" key="1">
    <citation type="journal article" date="2008" name="J. Bacteriol.">
        <title>Genome sequence of the streptomycin-producing microorganism Streptomyces griseus IFO 13350.</title>
        <authorList>
            <person name="Ohnishi Y."/>
            <person name="Ishikawa J."/>
            <person name="Hara H."/>
            <person name="Suzuki H."/>
            <person name="Ikenoya M."/>
            <person name="Ikeda H."/>
            <person name="Yamashita A."/>
            <person name="Hattori M."/>
            <person name="Horinouchi S."/>
        </authorList>
    </citation>
    <scope>NUCLEOTIDE SEQUENCE [LARGE SCALE GENOMIC DNA]</scope>
    <source>
        <strain evidence="5">JCM 4626 / NBRC 13350</strain>
    </source>
</reference>
<dbReference type="SUPFAM" id="SSF56219">
    <property type="entry name" value="DNase I-like"/>
    <property type="match status" value="1"/>
</dbReference>
<dbReference type="AlphaFoldDB" id="B1VQB3"/>
<dbReference type="InterPro" id="IPR028994">
    <property type="entry name" value="Integrin_alpha_N"/>
</dbReference>
<name>B1VQB3_STRGG</name>
<dbReference type="SUPFAM" id="SSF69318">
    <property type="entry name" value="Integrin alpha N-terminal domain"/>
    <property type="match status" value="2"/>
</dbReference>